<accession>A0A9X9HW54</accession>
<evidence type="ECO:0000313" key="1">
    <source>
        <dbReference type="EMBL" id="UTG70666.1"/>
    </source>
</evidence>
<name>A0A9X9HW54_NEISU</name>
<sequence length="190" mass="21226">MVKVGFIVEGSCEKIIIESEAFKTFLHRNDFELIEPVVDANGAGNLLPHNIEPFIGVLEANGAERLYILTDSDGLPVEGVKERISHAKITAYFIAVKAIEAWFLADTQAMKKFLEIEDFEGEQFPEETPELPWDRISKIVKETGSARGPGNKVGFAKKMIKYWEFSIENAATHPNCPSAKCVVAHFQSNR</sequence>
<protein>
    <submittedName>
        <fullName evidence="1">DUF4276 family protein</fullName>
    </submittedName>
</protein>
<gene>
    <name evidence="1" type="ORF">KCG54_05025</name>
</gene>
<evidence type="ECO:0000313" key="2">
    <source>
        <dbReference type="Proteomes" id="UP001057296"/>
    </source>
</evidence>
<dbReference type="AlphaFoldDB" id="A0A9X9HW54"/>
<dbReference type="Pfam" id="PF14103">
    <property type="entry name" value="DUF4276"/>
    <property type="match status" value="1"/>
</dbReference>
<dbReference type="RefSeq" id="WP_219088522.1">
    <property type="nucleotide sequence ID" value="NZ_CP073115.1"/>
</dbReference>
<reference evidence="1" key="1">
    <citation type="submission" date="2021-04" db="EMBL/GenBank/DDBJ databases">
        <title>Characterizing Neisseria spp. as novel respiratory pathobionts in bronchiectasis.</title>
        <authorList>
            <person name="Li L."/>
            <person name="Mac Aogain M."/>
            <person name="Xu T."/>
            <person name="Jaggi T.K."/>
            <person name="Chan L.Y."/>
            <person name="Keir H.R."/>
            <person name="Dicker A.J."/>
            <person name="Qu J."/>
            <person name="Liu Y."/>
            <person name="Chen H.S."/>
            <person name="Koh M.S."/>
            <person name="Ong T.H."/>
            <person name="Lim A.Y.H."/>
            <person name="Abisheganaden J."/>
            <person name="Low T.B."/>
            <person name="Oliver B.G."/>
            <person name="Tan N.S."/>
            <person name="Fang M."/>
            <person name="Chalmers J.D."/>
            <person name="Chotirmall S.H."/>
        </authorList>
    </citation>
    <scope>NUCLEOTIDE SEQUENCE</scope>
    <source>
        <strain evidence="1">TT0077</strain>
    </source>
</reference>
<dbReference type="EMBL" id="CP073115">
    <property type="protein sequence ID" value="UTG70666.1"/>
    <property type="molecule type" value="Genomic_DNA"/>
</dbReference>
<dbReference type="InterPro" id="IPR025455">
    <property type="entry name" value="DUF4276"/>
</dbReference>
<organism evidence="1 2">
    <name type="scientific">Neisseria subflava</name>
    <dbReference type="NCBI Taxonomy" id="28449"/>
    <lineage>
        <taxon>Bacteria</taxon>
        <taxon>Pseudomonadati</taxon>
        <taxon>Pseudomonadota</taxon>
        <taxon>Betaproteobacteria</taxon>
        <taxon>Neisseriales</taxon>
        <taxon>Neisseriaceae</taxon>
        <taxon>Neisseria</taxon>
    </lineage>
</organism>
<proteinExistence type="predicted"/>
<dbReference type="Proteomes" id="UP001057296">
    <property type="component" value="Chromosome"/>
</dbReference>